<dbReference type="Pfam" id="PF01261">
    <property type="entry name" value="AP_endonuc_2"/>
    <property type="match status" value="1"/>
</dbReference>
<dbReference type="Proteomes" id="UP001235712">
    <property type="component" value="Unassembled WGS sequence"/>
</dbReference>
<evidence type="ECO:0000313" key="2">
    <source>
        <dbReference type="EMBL" id="MDP9830565.1"/>
    </source>
</evidence>
<dbReference type="SUPFAM" id="SSF51658">
    <property type="entry name" value="Xylose isomerase-like"/>
    <property type="match status" value="1"/>
</dbReference>
<dbReference type="EMBL" id="JAUSQZ010000001">
    <property type="protein sequence ID" value="MDP9830565.1"/>
    <property type="molecule type" value="Genomic_DNA"/>
</dbReference>
<dbReference type="InterPro" id="IPR036237">
    <property type="entry name" value="Xyl_isomerase-like_sf"/>
</dbReference>
<gene>
    <name evidence="2" type="ORF">J2S57_006314</name>
</gene>
<sequence length="333" mass="37228">MTYLSFFMFTTDLRPGDPEYTKVVVNHMREMRQLGYTGFDLPIRPLDTSDHRGEVERYAELRRALDRAGLDDLGFTTNVATTRTFDPTSPYAEQRAGALNYLKSRVDITAVLGGHILGGPIVFPYNQFPTTDSGEPVWSDALQDWLPPRSANAQPVLDELGDYAATRGVKLAIEGVDHWEQPAPNMVEDVLHFLEGVSSRQVGVCLDIAHVVLGSSGPEVFRQAVSRAAATGRLHYVQVSPPDRGAVRDSWIPWDLFLTTVMPHYDGPLLIEIFNAIPDFQPSLRLTRRKFWVPGEDEPDTSHPNAYTVAAEAIEELEKQLARVPGKDHDDHH</sequence>
<dbReference type="GO" id="GO:0016853">
    <property type="term" value="F:isomerase activity"/>
    <property type="evidence" value="ECO:0007669"/>
    <property type="project" value="UniProtKB-KW"/>
</dbReference>
<accession>A0ABT9PEH8</accession>
<dbReference type="PANTHER" id="PTHR12110">
    <property type="entry name" value="HYDROXYPYRUVATE ISOMERASE"/>
    <property type="match status" value="1"/>
</dbReference>
<name>A0ABT9PEH8_9ACTN</name>
<evidence type="ECO:0000259" key="1">
    <source>
        <dbReference type="Pfam" id="PF01261"/>
    </source>
</evidence>
<dbReference type="InterPro" id="IPR050312">
    <property type="entry name" value="IolE/XylAMocC-like"/>
</dbReference>
<comment type="caution">
    <text evidence="2">The sequence shown here is derived from an EMBL/GenBank/DDBJ whole genome shotgun (WGS) entry which is preliminary data.</text>
</comment>
<protein>
    <submittedName>
        <fullName evidence="2">Sugar phosphate isomerase/epimerase</fullName>
    </submittedName>
</protein>
<keyword evidence="2" id="KW-0413">Isomerase</keyword>
<proteinExistence type="predicted"/>
<evidence type="ECO:0000313" key="3">
    <source>
        <dbReference type="Proteomes" id="UP001235712"/>
    </source>
</evidence>
<reference evidence="2 3" key="1">
    <citation type="submission" date="2023-07" db="EMBL/GenBank/DDBJ databases">
        <title>Sequencing the genomes of 1000 actinobacteria strains.</title>
        <authorList>
            <person name="Klenk H.-P."/>
        </authorList>
    </citation>
    <scope>NUCLEOTIDE SEQUENCE [LARGE SCALE GENOMIC DNA]</scope>
    <source>
        <strain evidence="2 3">DSM 44388</strain>
    </source>
</reference>
<organism evidence="2 3">
    <name type="scientific">Kineosporia succinea</name>
    <dbReference type="NCBI Taxonomy" id="84632"/>
    <lineage>
        <taxon>Bacteria</taxon>
        <taxon>Bacillati</taxon>
        <taxon>Actinomycetota</taxon>
        <taxon>Actinomycetes</taxon>
        <taxon>Kineosporiales</taxon>
        <taxon>Kineosporiaceae</taxon>
        <taxon>Kineosporia</taxon>
    </lineage>
</organism>
<feature type="domain" description="Xylose isomerase-like TIM barrel" evidence="1">
    <location>
        <begin position="29"/>
        <end position="287"/>
    </location>
</feature>
<dbReference type="InterPro" id="IPR013022">
    <property type="entry name" value="Xyl_isomerase-like_TIM-brl"/>
</dbReference>
<keyword evidence="3" id="KW-1185">Reference proteome</keyword>
<dbReference type="Gene3D" id="3.20.20.150">
    <property type="entry name" value="Divalent-metal-dependent TIM barrel enzymes"/>
    <property type="match status" value="1"/>
</dbReference>